<sequence length="288" mass="31846">MHEGDIIFSANQGDTSMEDEDLQAKEIKEAYSEIEYSEEYGGPSTPQKKVLQNGEDYKEKITKKRTGKEKDKAGLSGLCGSITVQRLSANVEGKCQKYSRIGALTLVPLEEEVALPNIKAACKSHFKTNLQCDVLAGEGGPSYTDASQIQNWKVVYIRFIEKSSEPIPQQSELAKDKCGSMTIENRPKIAKSSFAASVPLCKMLKLGKKSFDSGGFRDAYLAKAVSGIPKGKCVLKRYKEDKVGEIKELFGTTEAHIRKVIQMNALARYFAQNLDLERPVVEYGPCNV</sequence>
<reference evidence="2" key="2">
    <citation type="journal article" date="2023" name="Science">
        <title>Genomic signatures of disease resistance in endangered staghorn corals.</title>
        <authorList>
            <person name="Vollmer S.V."/>
            <person name="Selwyn J.D."/>
            <person name="Despard B.A."/>
            <person name="Roesel C.L."/>
        </authorList>
    </citation>
    <scope>NUCLEOTIDE SEQUENCE</scope>
    <source>
        <strain evidence="2">K2</strain>
    </source>
</reference>
<protein>
    <submittedName>
        <fullName evidence="2">Uncharacterized protein</fullName>
    </submittedName>
</protein>
<dbReference type="EMBL" id="JARQWQ010000031">
    <property type="protein sequence ID" value="KAK2561849.1"/>
    <property type="molecule type" value="Genomic_DNA"/>
</dbReference>
<proteinExistence type="predicted"/>
<reference evidence="2" key="1">
    <citation type="journal article" date="2023" name="G3 (Bethesda)">
        <title>Whole genome assembly and annotation of the endangered Caribbean coral Acropora cervicornis.</title>
        <authorList>
            <person name="Selwyn J.D."/>
            <person name="Vollmer S.V."/>
        </authorList>
    </citation>
    <scope>NUCLEOTIDE SEQUENCE</scope>
    <source>
        <strain evidence="2">K2</strain>
    </source>
</reference>
<name>A0AAD9QIL8_ACRCE</name>
<comment type="caution">
    <text evidence="2">The sequence shown here is derived from an EMBL/GenBank/DDBJ whole genome shotgun (WGS) entry which is preliminary data.</text>
</comment>
<evidence type="ECO:0000313" key="3">
    <source>
        <dbReference type="Proteomes" id="UP001249851"/>
    </source>
</evidence>
<evidence type="ECO:0000313" key="2">
    <source>
        <dbReference type="EMBL" id="KAK2561849.1"/>
    </source>
</evidence>
<organism evidence="2 3">
    <name type="scientific">Acropora cervicornis</name>
    <name type="common">Staghorn coral</name>
    <dbReference type="NCBI Taxonomy" id="6130"/>
    <lineage>
        <taxon>Eukaryota</taxon>
        <taxon>Metazoa</taxon>
        <taxon>Cnidaria</taxon>
        <taxon>Anthozoa</taxon>
        <taxon>Hexacorallia</taxon>
        <taxon>Scleractinia</taxon>
        <taxon>Astrocoeniina</taxon>
        <taxon>Acroporidae</taxon>
        <taxon>Acropora</taxon>
    </lineage>
</organism>
<evidence type="ECO:0000256" key="1">
    <source>
        <dbReference type="SAM" id="MobiDB-lite"/>
    </source>
</evidence>
<feature type="region of interest" description="Disordered" evidence="1">
    <location>
        <begin position="1"/>
        <end position="20"/>
    </location>
</feature>
<feature type="region of interest" description="Disordered" evidence="1">
    <location>
        <begin position="35"/>
        <end position="56"/>
    </location>
</feature>
<dbReference type="Proteomes" id="UP001249851">
    <property type="component" value="Unassembled WGS sequence"/>
</dbReference>
<dbReference type="AlphaFoldDB" id="A0AAD9QIL8"/>
<accession>A0AAD9QIL8</accession>
<gene>
    <name evidence="2" type="ORF">P5673_015240</name>
</gene>
<keyword evidence="3" id="KW-1185">Reference proteome</keyword>